<dbReference type="RefSeq" id="XP_037873534.1">
    <property type="nucleotide sequence ID" value="XM_038017606.2"/>
</dbReference>
<accession>A0A8R2M4T8</accession>
<evidence type="ECO:0000313" key="4">
    <source>
        <dbReference type="Proteomes" id="UP000005204"/>
    </source>
</evidence>
<keyword evidence="1" id="KW-0479">Metal-binding</keyword>
<dbReference type="Gene3D" id="3.30.160.60">
    <property type="entry name" value="Classic Zinc Finger"/>
    <property type="match status" value="1"/>
</dbReference>
<dbReference type="InterPro" id="IPR013087">
    <property type="entry name" value="Znf_C2H2_type"/>
</dbReference>
<proteinExistence type="predicted"/>
<dbReference type="KEGG" id="bmor:101745668"/>
<dbReference type="PROSITE" id="PS00028">
    <property type="entry name" value="ZINC_FINGER_C2H2_1"/>
    <property type="match status" value="1"/>
</dbReference>
<sequence length="664" mass="76780">MNNKTYYDEQFFLDKYNSNINNCKKRKHDHRIFEHNSNCKLIDLNTNAKRVIEVHDSNGINNKIKTREITDEINVHNTEACSTETYKQLVDVPTELNEYLIDIGKCAEKSTYCRPAIDYYSQAFVFKTMSRNARLQRLLKNIVVSRQKERAEDAWKQYINELKCKHGYNSRADDFRVPEGKADDYPDICDLYNTRFSWNQSRQCQNLLEDFYGSYERQQRCAQSENCRRTERSQFGNRHYCYPTSSHGRLILLDRERARDFSRGYSRTPQYRDFRGNTIVIDKDPYDSPINQCNREKYKIDKSTIVPEKTNKQQIYKTTSVQVSDHANIPYINGGDECVERDRKENILPKSSKIDKDTVNTAMDQNILGNIESKLDELINIINKLMIDMNTKFIHYGNNESASTACKLSSNDLNTSRSETFGFYKTESLMCGISSFSDVGTSKALKLNCNAGPTKLNKILSEEINKSNKIKKDIDDILNGKSRSISLPNSLEEPTKDVCTEIMDSLSKDTKNRVSKKNKRCFTIAVNTEPIGLLGLLKISKETIRQILSYMPRIDYNSYLSMVQFPQLSKIGESDYICNICGAAFCRPSQLSEHIQKHNLDNTRNCCVCRHALDSKRRSALFSCRYCHQPFIRAYCCELHQRSCAKNFGVRHAESNRGNLAMLT</sequence>
<evidence type="ECO:0000256" key="1">
    <source>
        <dbReference type="PROSITE-ProRule" id="PRU00042"/>
    </source>
</evidence>
<dbReference type="Proteomes" id="UP000005204">
    <property type="component" value="Unassembled WGS sequence"/>
</dbReference>
<protein>
    <recommendedName>
        <fullName evidence="2">C2H2-type domain-containing protein</fullName>
    </recommendedName>
</protein>
<keyword evidence="4" id="KW-1185">Reference proteome</keyword>
<dbReference type="SMART" id="SM00355">
    <property type="entry name" value="ZnF_C2H2"/>
    <property type="match status" value="1"/>
</dbReference>
<evidence type="ECO:0000313" key="3">
    <source>
        <dbReference type="EnsemblMetazoa" id="XP_037873534.1"/>
    </source>
</evidence>
<dbReference type="GO" id="GO:0008270">
    <property type="term" value="F:zinc ion binding"/>
    <property type="evidence" value="ECO:0007669"/>
    <property type="project" value="UniProtKB-KW"/>
</dbReference>
<dbReference type="SUPFAM" id="SSF57667">
    <property type="entry name" value="beta-beta-alpha zinc fingers"/>
    <property type="match status" value="1"/>
</dbReference>
<dbReference type="InterPro" id="IPR036236">
    <property type="entry name" value="Znf_C2H2_sf"/>
</dbReference>
<feature type="domain" description="C2H2-type" evidence="2">
    <location>
        <begin position="576"/>
        <end position="603"/>
    </location>
</feature>
<dbReference type="EnsemblMetazoa" id="XM_038017606.1">
    <property type="protein sequence ID" value="XP_037873534.1"/>
    <property type="gene ID" value="LOC101745668"/>
</dbReference>
<organism evidence="3 4">
    <name type="scientific">Bombyx mori</name>
    <name type="common">Silk moth</name>
    <dbReference type="NCBI Taxonomy" id="7091"/>
    <lineage>
        <taxon>Eukaryota</taxon>
        <taxon>Metazoa</taxon>
        <taxon>Ecdysozoa</taxon>
        <taxon>Arthropoda</taxon>
        <taxon>Hexapoda</taxon>
        <taxon>Insecta</taxon>
        <taxon>Pterygota</taxon>
        <taxon>Neoptera</taxon>
        <taxon>Endopterygota</taxon>
        <taxon>Lepidoptera</taxon>
        <taxon>Glossata</taxon>
        <taxon>Ditrysia</taxon>
        <taxon>Bombycoidea</taxon>
        <taxon>Bombycidae</taxon>
        <taxon>Bombycinae</taxon>
        <taxon>Bombyx</taxon>
    </lineage>
</organism>
<dbReference type="GeneID" id="101745668"/>
<dbReference type="AlphaFoldDB" id="A0A8R2M4T8"/>
<dbReference type="Pfam" id="PF00096">
    <property type="entry name" value="zf-C2H2"/>
    <property type="match status" value="1"/>
</dbReference>
<dbReference type="PROSITE" id="PS50157">
    <property type="entry name" value="ZINC_FINGER_C2H2_2"/>
    <property type="match status" value="1"/>
</dbReference>
<reference evidence="4" key="1">
    <citation type="journal article" date="2008" name="Insect Biochem. Mol. Biol.">
        <title>The genome of a lepidopteran model insect, the silkworm Bombyx mori.</title>
        <authorList>
            <consortium name="International Silkworm Genome Consortium"/>
        </authorList>
    </citation>
    <scope>NUCLEOTIDE SEQUENCE [LARGE SCALE GENOMIC DNA]</scope>
    <source>
        <strain evidence="4">p50T</strain>
    </source>
</reference>
<name>A0A8R2M4T8_BOMMO</name>
<keyword evidence="1" id="KW-0862">Zinc</keyword>
<reference evidence="3" key="2">
    <citation type="submission" date="2022-06" db="UniProtKB">
        <authorList>
            <consortium name="EnsemblMetazoa"/>
        </authorList>
    </citation>
    <scope>IDENTIFICATION</scope>
    <source>
        <strain evidence="3">p50T (Dazao)</strain>
    </source>
</reference>
<evidence type="ECO:0000259" key="2">
    <source>
        <dbReference type="PROSITE" id="PS50157"/>
    </source>
</evidence>
<keyword evidence="1" id="KW-0863">Zinc-finger</keyword>